<feature type="domain" description="Peptidase M13 N-terminal" evidence="2">
    <location>
        <begin position="2"/>
        <end position="129"/>
    </location>
</feature>
<organism evidence="3">
    <name type="scientific">Scylla olivacea</name>
    <name type="common">Orange mud crab</name>
    <name type="synonym">Cancer olivacea</name>
    <dbReference type="NCBI Taxonomy" id="85551"/>
    <lineage>
        <taxon>Eukaryota</taxon>
        <taxon>Metazoa</taxon>
        <taxon>Ecdysozoa</taxon>
        <taxon>Arthropoda</taxon>
        <taxon>Crustacea</taxon>
        <taxon>Multicrustacea</taxon>
        <taxon>Malacostraca</taxon>
        <taxon>Eumalacostraca</taxon>
        <taxon>Eucarida</taxon>
        <taxon>Decapoda</taxon>
        <taxon>Pleocyemata</taxon>
        <taxon>Brachyura</taxon>
        <taxon>Eubrachyura</taxon>
        <taxon>Portunoidea</taxon>
        <taxon>Portunidae</taxon>
        <taxon>Portuninae</taxon>
        <taxon>Scylla</taxon>
    </lineage>
</organism>
<dbReference type="AlphaFoldDB" id="A0A0P4WSA3"/>
<dbReference type="InterPro" id="IPR042089">
    <property type="entry name" value="Peptidase_M13_dom_2"/>
</dbReference>
<protein>
    <recommendedName>
        <fullName evidence="2">Peptidase M13 N-terminal domain-containing protein</fullName>
    </recommendedName>
</protein>
<dbReference type="SUPFAM" id="SSF55486">
    <property type="entry name" value="Metalloproteases ('zincins'), catalytic domain"/>
    <property type="match status" value="1"/>
</dbReference>
<dbReference type="InterPro" id="IPR008753">
    <property type="entry name" value="Peptidase_M13_N"/>
</dbReference>
<dbReference type="EMBL" id="GDRN01066052">
    <property type="protein sequence ID" value="JAI64598.1"/>
    <property type="molecule type" value="Transcribed_RNA"/>
</dbReference>
<dbReference type="Pfam" id="PF05649">
    <property type="entry name" value="Peptidase_M13_N"/>
    <property type="match status" value="1"/>
</dbReference>
<proteinExistence type="inferred from homology"/>
<evidence type="ECO:0000256" key="1">
    <source>
        <dbReference type="ARBA" id="ARBA00007357"/>
    </source>
</evidence>
<accession>A0A0P4WSA3</accession>
<dbReference type="PROSITE" id="PS51885">
    <property type="entry name" value="NEPRILYSIN"/>
    <property type="match status" value="1"/>
</dbReference>
<reference evidence="3" key="1">
    <citation type="submission" date="2015-09" db="EMBL/GenBank/DDBJ databases">
        <title>Scylla olivacea transcriptome.</title>
        <authorList>
            <person name="Ikhwanuddin M."/>
        </authorList>
    </citation>
    <scope>NUCLEOTIDE SEQUENCE</scope>
</reference>
<evidence type="ECO:0000259" key="2">
    <source>
        <dbReference type="Pfam" id="PF05649"/>
    </source>
</evidence>
<evidence type="ECO:0000313" key="3">
    <source>
        <dbReference type="EMBL" id="JAI64598.1"/>
    </source>
</evidence>
<sequence length="135" mass="15852">MPLLTLLKKEGGLPMIEPDWDEEFNVMRTLSRMRRTLANQHLISVIIQPDSQNTSNNVIYMNQGMLTLRREYYTPDTPLSRNHKAAHISLMKQTGEFLLKAQKQERNLTFLNNLYRDVEDLWEFSVKVAEVRGMQ</sequence>
<dbReference type="InterPro" id="IPR000718">
    <property type="entry name" value="Peptidase_M13"/>
</dbReference>
<comment type="similarity">
    <text evidence="1">Belongs to the peptidase M13 family.</text>
</comment>
<dbReference type="Gene3D" id="1.10.1380.10">
    <property type="entry name" value="Neutral endopeptidase , domain2"/>
    <property type="match status" value="1"/>
</dbReference>
<dbReference type="GO" id="GO:0004222">
    <property type="term" value="F:metalloendopeptidase activity"/>
    <property type="evidence" value="ECO:0007669"/>
    <property type="project" value="InterPro"/>
</dbReference>
<name>A0A0P4WSA3_SCYOL</name>
<dbReference type="GO" id="GO:0006508">
    <property type="term" value="P:proteolysis"/>
    <property type="evidence" value="ECO:0007669"/>
    <property type="project" value="InterPro"/>
</dbReference>